<organism evidence="2 3">
    <name type="scientific">Herrania umbratica</name>
    <dbReference type="NCBI Taxonomy" id="108875"/>
    <lineage>
        <taxon>Eukaryota</taxon>
        <taxon>Viridiplantae</taxon>
        <taxon>Streptophyta</taxon>
        <taxon>Embryophyta</taxon>
        <taxon>Tracheophyta</taxon>
        <taxon>Spermatophyta</taxon>
        <taxon>Magnoliopsida</taxon>
        <taxon>eudicotyledons</taxon>
        <taxon>Gunneridae</taxon>
        <taxon>Pentapetalae</taxon>
        <taxon>rosids</taxon>
        <taxon>malvids</taxon>
        <taxon>Malvales</taxon>
        <taxon>Malvaceae</taxon>
        <taxon>Byttnerioideae</taxon>
        <taxon>Herrania</taxon>
    </lineage>
</organism>
<name>A0A6J1AL11_9ROSI</name>
<accession>A0A6J1AL11</accession>
<dbReference type="AlphaFoldDB" id="A0A6J1AL11"/>
<gene>
    <name evidence="3" type="primary">LOC110419078</name>
</gene>
<dbReference type="Proteomes" id="UP000504621">
    <property type="component" value="Unplaced"/>
</dbReference>
<dbReference type="OrthoDB" id="1000085at2759"/>
<proteinExistence type="predicted"/>
<protein>
    <submittedName>
        <fullName evidence="3">Uncharacterized protein LOC110419078</fullName>
    </submittedName>
</protein>
<evidence type="ECO:0000313" key="3">
    <source>
        <dbReference type="RefSeq" id="XP_021287633.1"/>
    </source>
</evidence>
<dbReference type="Pfam" id="PF22936">
    <property type="entry name" value="Pol_BBD"/>
    <property type="match status" value="1"/>
</dbReference>
<evidence type="ECO:0000259" key="1">
    <source>
        <dbReference type="Pfam" id="PF22936"/>
    </source>
</evidence>
<reference evidence="3" key="1">
    <citation type="submission" date="2025-08" db="UniProtKB">
        <authorList>
            <consortium name="RefSeq"/>
        </authorList>
    </citation>
    <scope>IDENTIFICATION</scope>
    <source>
        <tissue evidence="3">Leaf</tissue>
    </source>
</reference>
<dbReference type="GeneID" id="110419078"/>
<dbReference type="InterPro" id="IPR054722">
    <property type="entry name" value="PolX-like_BBD"/>
</dbReference>
<feature type="domain" description="Retrovirus-related Pol polyprotein from transposon TNT 1-94-like beta-barrel" evidence="1">
    <location>
        <begin position="14"/>
        <end position="93"/>
    </location>
</feature>
<dbReference type="RefSeq" id="XP_021287633.1">
    <property type="nucleotide sequence ID" value="XM_021431958.1"/>
</dbReference>
<evidence type="ECO:0000313" key="2">
    <source>
        <dbReference type="Proteomes" id="UP000504621"/>
    </source>
</evidence>
<sequence length="125" mass="13946">MAQVIGETTKKSKWLIDSAYSNHLIGDESQFTTLDRSYRARVEIGNGSFLKIVGVGTVAVETKLGSKYISNVYLVLEASQNLLNVGQLTESNYVLLFKDKHCIVSDSNGDMVFTVQMRNKCYLID</sequence>
<keyword evidence="2" id="KW-1185">Reference proteome</keyword>